<dbReference type="Pfam" id="PF13585">
    <property type="entry name" value="CHU_C"/>
    <property type="match status" value="1"/>
</dbReference>
<protein>
    <submittedName>
        <fullName evidence="4">VCBS repeat-containing protein</fullName>
    </submittedName>
</protein>
<sequence length="859" mass="90914">MLCSELKKVFHRFPVILLAVLFSSPLFAQPSISSISPLAAPAGATVVIIGSNFSTTATNNIVFIGAMRAVVTAATTGSLTVTVPAGATYSYITVTTNGLTAYSRLPFNIISGTNLTPASYAKRDFQYGFLSNTNFLGLVASDVNVDGYPDLVVANKGGSCISVFNNSRIPGSTFMYETAWSTQYGLEGLAMGDINGDGKPDIAHTSIATKEFSAYLNIVTPLAFTFNRFDFPAGPSSIPFGAAINDVDGDGKPDLVVADGNRIVDPVTNTSHGTISVYLNTCPFGTTWWPTFAPAVTYNTGDNPHEVFIGDMDGDGKPDIAVTNNGSASVSVFRNSSTPGSVAFSGRKDYVTGSNPEVISMGDLNGDGKVDMAVSNFASSTVSLFTNTSTTGAISFGSKQDLMVNSPLGIAIADVTGDAKPDLVAAAYTAAAVSVFENTTIGGFLSFAPKMDYAAGNTPAYVTVVDADIDGIPEICVTNGSAISFLKRAPLVLTVELGNDTTLCQGDSLVLTARNQPRGTTYLWNTGSADSSITVKQSGAYSVTVTNGKSTASDAINITFKPSPVFNLGNDIELCEGEKRLLQPVSASTYLWQNGSHADSMVITQAGTYWLQAQKDGCTASDTLHVSYKPAPPFSLNNDTAICRGSAITLDAYSANATYIWNNGASTESIKTDLAGTYWVTVTGNNGCTATDTTHVEYLVLNAYLGNDTTLCDGMTIVLKPVARNASVVWQDGSNGATFTVTQPGTYKVAITNQCETAGDEITIKRGLCELFMPNAFTPNRDGVNDVFRVKDHAFIKSFDMQIFNRWGQLVYKSKDAGSGWDGTLNGLIQPAGNYIWMIVLTDHEGNRKQFKGTVLLIQ</sequence>
<evidence type="ECO:0000256" key="2">
    <source>
        <dbReference type="SAM" id="SignalP"/>
    </source>
</evidence>
<comment type="caution">
    <text evidence="4">The sequence shown here is derived from an EMBL/GenBank/DDBJ whole genome shotgun (WGS) entry which is preliminary data.</text>
</comment>
<dbReference type="Gene3D" id="2.130.10.130">
    <property type="entry name" value="Integrin alpha, N-terminal"/>
    <property type="match status" value="2"/>
</dbReference>
<dbReference type="Pfam" id="PF13517">
    <property type="entry name" value="FG-GAP_3"/>
    <property type="match status" value="2"/>
</dbReference>
<feature type="chain" id="PRO_5046385629" evidence="2">
    <location>
        <begin position="29"/>
        <end position="859"/>
    </location>
</feature>
<name>A0ABS3Z3S9_9BACT</name>
<dbReference type="InterPro" id="IPR013517">
    <property type="entry name" value="FG-GAP"/>
</dbReference>
<dbReference type="InterPro" id="IPR026341">
    <property type="entry name" value="T9SS_type_B"/>
</dbReference>
<gene>
    <name evidence="4" type="ORF">J7I42_31280</name>
</gene>
<dbReference type="NCBIfam" id="TIGR04131">
    <property type="entry name" value="Bac_Flav_CTERM"/>
    <property type="match status" value="1"/>
</dbReference>
<dbReference type="Proteomes" id="UP000677244">
    <property type="component" value="Unassembled WGS sequence"/>
</dbReference>
<dbReference type="Pfam" id="PF01833">
    <property type="entry name" value="TIG"/>
    <property type="match status" value="1"/>
</dbReference>
<dbReference type="SUPFAM" id="SSF81296">
    <property type="entry name" value="E set domains"/>
    <property type="match status" value="1"/>
</dbReference>
<dbReference type="SUPFAM" id="SSF69318">
    <property type="entry name" value="Integrin alpha N-terminal domain"/>
    <property type="match status" value="1"/>
</dbReference>
<dbReference type="InterPro" id="IPR028994">
    <property type="entry name" value="Integrin_alpha_N"/>
</dbReference>
<dbReference type="Gene3D" id="2.60.40.10">
    <property type="entry name" value="Immunoglobulins"/>
    <property type="match status" value="1"/>
</dbReference>
<evidence type="ECO:0000259" key="3">
    <source>
        <dbReference type="Pfam" id="PF01833"/>
    </source>
</evidence>
<evidence type="ECO:0000256" key="1">
    <source>
        <dbReference type="ARBA" id="ARBA00022729"/>
    </source>
</evidence>
<dbReference type="EMBL" id="JAGHKO010000017">
    <property type="protein sequence ID" value="MBO9204814.1"/>
    <property type="molecule type" value="Genomic_DNA"/>
</dbReference>
<proteinExistence type="predicted"/>
<dbReference type="InterPro" id="IPR014756">
    <property type="entry name" value="Ig_E-set"/>
</dbReference>
<dbReference type="PANTHER" id="PTHR46580:SF4">
    <property type="entry name" value="ATP_GTP-BINDING PROTEIN"/>
    <property type="match status" value="1"/>
</dbReference>
<accession>A0ABS3Z3S9</accession>
<dbReference type="PANTHER" id="PTHR46580">
    <property type="entry name" value="SENSOR KINASE-RELATED"/>
    <property type="match status" value="1"/>
</dbReference>
<dbReference type="InterPro" id="IPR013783">
    <property type="entry name" value="Ig-like_fold"/>
</dbReference>
<dbReference type="RefSeq" id="WP_209143763.1">
    <property type="nucleotide sequence ID" value="NZ_JAGHKO010000017.1"/>
</dbReference>
<evidence type="ECO:0000313" key="5">
    <source>
        <dbReference type="Proteomes" id="UP000677244"/>
    </source>
</evidence>
<organism evidence="4 5">
    <name type="scientific">Niastella soli</name>
    <dbReference type="NCBI Taxonomy" id="2821487"/>
    <lineage>
        <taxon>Bacteria</taxon>
        <taxon>Pseudomonadati</taxon>
        <taxon>Bacteroidota</taxon>
        <taxon>Chitinophagia</taxon>
        <taxon>Chitinophagales</taxon>
        <taxon>Chitinophagaceae</taxon>
        <taxon>Niastella</taxon>
    </lineage>
</organism>
<feature type="domain" description="IPT/TIG" evidence="3">
    <location>
        <begin position="30"/>
        <end position="101"/>
    </location>
</feature>
<feature type="signal peptide" evidence="2">
    <location>
        <begin position="1"/>
        <end position="28"/>
    </location>
</feature>
<reference evidence="4 5" key="1">
    <citation type="submission" date="2021-03" db="EMBL/GenBank/DDBJ databases">
        <title>Assistant Professor.</title>
        <authorList>
            <person name="Huq M.A."/>
        </authorList>
    </citation>
    <scope>NUCLEOTIDE SEQUENCE [LARGE SCALE GENOMIC DNA]</scope>
    <source>
        <strain evidence="4 5">MAH-29</strain>
    </source>
</reference>
<keyword evidence="5" id="KW-1185">Reference proteome</keyword>
<evidence type="ECO:0000313" key="4">
    <source>
        <dbReference type="EMBL" id="MBO9204814.1"/>
    </source>
</evidence>
<dbReference type="InterPro" id="IPR002909">
    <property type="entry name" value="IPT_dom"/>
</dbReference>
<keyword evidence="1 2" id="KW-0732">Signal</keyword>